<accession>A0A502L253</accession>
<keyword evidence="3" id="KW-1185">Reference proteome</keyword>
<dbReference type="Gene3D" id="2.60.120.10">
    <property type="entry name" value="Jelly Rolls"/>
    <property type="match status" value="1"/>
</dbReference>
<dbReference type="RefSeq" id="WP_140602273.1">
    <property type="nucleotide sequence ID" value="NZ_SAWY01000008.1"/>
</dbReference>
<reference evidence="2 3" key="1">
    <citation type="submission" date="2019-01" db="EMBL/GenBank/DDBJ databases">
        <title>Litorilituus lipolytica sp. nov., isolated from intertidal sand of the Yellow Sea in China.</title>
        <authorList>
            <person name="Liu A."/>
        </authorList>
    </citation>
    <scope>NUCLEOTIDE SEQUENCE [LARGE SCALE GENOMIC DNA]</scope>
    <source>
        <strain evidence="2 3">RZ04</strain>
    </source>
</reference>
<dbReference type="InterPro" id="IPR011051">
    <property type="entry name" value="RmlC_Cupin_sf"/>
</dbReference>
<evidence type="ECO:0000313" key="2">
    <source>
        <dbReference type="EMBL" id="TPH17294.1"/>
    </source>
</evidence>
<dbReference type="Pfam" id="PF07883">
    <property type="entry name" value="Cupin_2"/>
    <property type="match status" value="1"/>
</dbReference>
<feature type="domain" description="Cupin type-2" evidence="1">
    <location>
        <begin position="35"/>
        <end position="100"/>
    </location>
</feature>
<sequence length="114" mass="12692">MTVVSKDNAKHYFWGEQCDGWHLVQSGNLSVIQERVPSGCGESRHYHVIAEQFFFVLSGVATIELEGKLFQLQSHQGLHVKAGMSHQVTNNEATDLVFTVTSTPPSHGDRVDRV</sequence>
<dbReference type="OrthoDB" id="9806121at2"/>
<comment type="caution">
    <text evidence="2">The sequence shown here is derived from an EMBL/GenBank/DDBJ whole genome shotgun (WGS) entry which is preliminary data.</text>
</comment>
<dbReference type="InterPro" id="IPR014710">
    <property type="entry name" value="RmlC-like_jellyroll"/>
</dbReference>
<proteinExistence type="predicted"/>
<dbReference type="InterPro" id="IPR013096">
    <property type="entry name" value="Cupin_2"/>
</dbReference>
<dbReference type="Proteomes" id="UP000315303">
    <property type="component" value="Unassembled WGS sequence"/>
</dbReference>
<evidence type="ECO:0000313" key="3">
    <source>
        <dbReference type="Proteomes" id="UP000315303"/>
    </source>
</evidence>
<protein>
    <submittedName>
        <fullName evidence="2">Cupin domain-containing protein</fullName>
    </submittedName>
</protein>
<name>A0A502L253_9GAMM</name>
<organism evidence="2 3">
    <name type="scientific">Litorilituus lipolyticus</name>
    <dbReference type="NCBI Taxonomy" id="2491017"/>
    <lineage>
        <taxon>Bacteria</taxon>
        <taxon>Pseudomonadati</taxon>
        <taxon>Pseudomonadota</taxon>
        <taxon>Gammaproteobacteria</taxon>
        <taxon>Alteromonadales</taxon>
        <taxon>Colwelliaceae</taxon>
        <taxon>Litorilituus</taxon>
    </lineage>
</organism>
<gene>
    <name evidence="2" type="ORF">EPA86_04725</name>
</gene>
<dbReference type="AlphaFoldDB" id="A0A502L253"/>
<dbReference type="SUPFAM" id="SSF51182">
    <property type="entry name" value="RmlC-like cupins"/>
    <property type="match status" value="1"/>
</dbReference>
<evidence type="ECO:0000259" key="1">
    <source>
        <dbReference type="Pfam" id="PF07883"/>
    </source>
</evidence>
<dbReference type="EMBL" id="SAWY01000008">
    <property type="protein sequence ID" value="TPH17294.1"/>
    <property type="molecule type" value="Genomic_DNA"/>
</dbReference>